<dbReference type="RefSeq" id="WP_216094113.1">
    <property type="nucleotide sequence ID" value="NZ_FNUC01000003.1"/>
</dbReference>
<evidence type="ECO:0008006" key="3">
    <source>
        <dbReference type="Google" id="ProtNLM"/>
    </source>
</evidence>
<name>A0A1H5GML3_9ACTN</name>
<gene>
    <name evidence="1" type="ORF">SAMN04488561_0600</name>
</gene>
<proteinExistence type="predicted"/>
<reference evidence="2" key="1">
    <citation type="submission" date="2016-10" db="EMBL/GenBank/DDBJ databases">
        <authorList>
            <person name="Varghese N."/>
            <person name="Submissions S."/>
        </authorList>
    </citation>
    <scope>NUCLEOTIDE SEQUENCE [LARGE SCALE GENOMIC DNA]</scope>
    <source>
        <strain evidence="2">DSM 45237</strain>
    </source>
</reference>
<dbReference type="Gene3D" id="1.25.40.10">
    <property type="entry name" value="Tetratricopeptide repeat domain"/>
    <property type="match status" value="1"/>
</dbReference>
<evidence type="ECO:0000313" key="1">
    <source>
        <dbReference type="EMBL" id="SEE17003.1"/>
    </source>
</evidence>
<accession>A0A1H5GML3</accession>
<dbReference type="Proteomes" id="UP000181980">
    <property type="component" value="Unassembled WGS sequence"/>
</dbReference>
<dbReference type="EMBL" id="FNUC01000003">
    <property type="protein sequence ID" value="SEE17003.1"/>
    <property type="molecule type" value="Genomic_DNA"/>
</dbReference>
<evidence type="ECO:0000313" key="2">
    <source>
        <dbReference type="Proteomes" id="UP000181980"/>
    </source>
</evidence>
<sequence length="450" mass="48573">MREPNEHLRLARESTPSADVAGAAMSRQELADRVNAHLFEHTGRLYELDDNYVGKLERGIIRWPQAAYRDALRAVLGAATDADLGFVNTRRLQAAPVLQRQDEEPLGGEPDVKRQEFLRAAFVGVGGLLTSPSTLLDLLAPLRPSDAPKRVGRGEIEQVRGAADLLVSWGHSHGGAGVREAANAQLRWFGQLLNAQATPEVRVELHEAVGLLGHATAHMAFDACAYDDARQIFKFALACSEEVGSWHLRAKVLSSLARQEIWRGEPDLGLTYAELALVRADRLTATEQAMLHTARARALAKLGRYQDTLRAVGQADDAFAGTAPDGDPPWMGYYDAAQHAGDTGHALFDLTVQGHDTEAAPRLLAAVDGHTAGYVRSRAMSQTKLASLTMAVGDPGEAARIGLAAVDDAGRLHSRRAAMDLAELRTYAARHAGVPEVAELRHRVTTALAS</sequence>
<dbReference type="InterPro" id="IPR011990">
    <property type="entry name" value="TPR-like_helical_dom_sf"/>
</dbReference>
<dbReference type="AlphaFoldDB" id="A0A1H5GML3"/>
<dbReference type="STRING" id="561176.SAMN04488561_0600"/>
<organism evidence="1 2">
    <name type="scientific">Jiangella alba</name>
    <dbReference type="NCBI Taxonomy" id="561176"/>
    <lineage>
        <taxon>Bacteria</taxon>
        <taxon>Bacillati</taxon>
        <taxon>Actinomycetota</taxon>
        <taxon>Actinomycetes</taxon>
        <taxon>Jiangellales</taxon>
        <taxon>Jiangellaceae</taxon>
        <taxon>Jiangella</taxon>
    </lineage>
</organism>
<keyword evidence="2" id="KW-1185">Reference proteome</keyword>
<protein>
    <recommendedName>
        <fullName evidence="3">XRE family transcriptional regulator</fullName>
    </recommendedName>
</protein>
<dbReference type="SUPFAM" id="SSF48452">
    <property type="entry name" value="TPR-like"/>
    <property type="match status" value="1"/>
</dbReference>